<organism evidence="2 3">
    <name type="scientific">Oikeobacillus pervagus</name>
    <dbReference type="NCBI Taxonomy" id="1325931"/>
    <lineage>
        <taxon>Bacteria</taxon>
        <taxon>Bacillati</taxon>
        <taxon>Bacillota</taxon>
        <taxon>Bacilli</taxon>
        <taxon>Bacillales</taxon>
        <taxon>Bacillaceae</taxon>
        <taxon>Oikeobacillus</taxon>
    </lineage>
</organism>
<evidence type="ECO:0000313" key="2">
    <source>
        <dbReference type="EMBL" id="MDQ0215303.1"/>
    </source>
</evidence>
<evidence type="ECO:0000259" key="1">
    <source>
        <dbReference type="Pfam" id="PF04230"/>
    </source>
</evidence>
<dbReference type="EMBL" id="JAUSUC010000017">
    <property type="protein sequence ID" value="MDQ0215303.1"/>
    <property type="molecule type" value="Genomic_DNA"/>
</dbReference>
<sequence>MKIGIVGNYGHDNNGDEAILEGILHQLTNIMNIPRTDLLIFSNNPENTRRRYHIDSYYLMKKKGSILKTIIATFKQHSKVIQNLDVLIIGGGGILMDMYKRDAPLYSFIAFLGKMNRCKIIVYGVGAGPIETHLGQFLIKQMVHSAKLVTVRDIKSKQLLESKGIKKPIHLIADPAFTLKYDGQKPLMDRPMKIGVTAVPYFSDDYWPVSDSNIYHHYVDGMARNLDKLVEQMNMQIYFYSTKYPQDVKVTKEILNRMKQTENVHINEQNLHPKELIQLSGEMDAIIGTRLHSLILSVAAGTPIIGVNYHPKVKAFMEKIELTGLLVEMEDLSDSNKLYSLIQKQVDVGWKTTQLNFFDLSEKLREETLKGVDLMKTVIERE</sequence>
<protein>
    <submittedName>
        <fullName evidence="2">Polysaccharide pyruvyl transferase CsaB</fullName>
    </submittedName>
</protein>
<feature type="domain" description="Polysaccharide pyruvyl transferase" evidence="1">
    <location>
        <begin position="15"/>
        <end position="310"/>
    </location>
</feature>
<evidence type="ECO:0000313" key="3">
    <source>
        <dbReference type="Proteomes" id="UP001237207"/>
    </source>
</evidence>
<dbReference type="PANTHER" id="PTHR36836:SF1">
    <property type="entry name" value="COLANIC ACID BIOSYNTHESIS PROTEIN WCAK"/>
    <property type="match status" value="1"/>
</dbReference>
<dbReference type="PANTHER" id="PTHR36836">
    <property type="entry name" value="COLANIC ACID BIOSYNTHESIS PROTEIN WCAK"/>
    <property type="match status" value="1"/>
</dbReference>
<name>A0AAJ1SYS6_9BACI</name>
<keyword evidence="2" id="KW-0808">Transferase</keyword>
<proteinExistence type="predicted"/>
<dbReference type="AlphaFoldDB" id="A0AAJ1SYS6"/>
<gene>
    <name evidence="2" type="ORF">J2S13_001703</name>
</gene>
<dbReference type="RefSeq" id="WP_307257298.1">
    <property type="nucleotide sequence ID" value="NZ_JAUSUC010000017.1"/>
</dbReference>
<comment type="caution">
    <text evidence="2">The sequence shown here is derived from an EMBL/GenBank/DDBJ whole genome shotgun (WGS) entry which is preliminary data.</text>
</comment>
<dbReference type="InterPro" id="IPR007345">
    <property type="entry name" value="Polysacch_pyruvyl_Trfase"/>
</dbReference>
<dbReference type="Pfam" id="PF04230">
    <property type="entry name" value="PS_pyruv_trans"/>
    <property type="match status" value="1"/>
</dbReference>
<reference evidence="2" key="1">
    <citation type="submission" date="2023-07" db="EMBL/GenBank/DDBJ databases">
        <title>Genomic Encyclopedia of Type Strains, Phase IV (KMG-IV): sequencing the most valuable type-strain genomes for metagenomic binning, comparative biology and taxonomic classification.</title>
        <authorList>
            <person name="Goeker M."/>
        </authorList>
    </citation>
    <scope>NUCLEOTIDE SEQUENCE</scope>
    <source>
        <strain evidence="2">DSM 23947</strain>
    </source>
</reference>
<dbReference type="Proteomes" id="UP001237207">
    <property type="component" value="Unassembled WGS sequence"/>
</dbReference>
<accession>A0AAJ1SYS6</accession>
<dbReference type="GO" id="GO:0016740">
    <property type="term" value="F:transferase activity"/>
    <property type="evidence" value="ECO:0007669"/>
    <property type="project" value="UniProtKB-KW"/>
</dbReference>
<keyword evidence="3" id="KW-1185">Reference proteome</keyword>